<dbReference type="InterPro" id="IPR002657">
    <property type="entry name" value="BilAc:Na_symport/Acr3"/>
</dbReference>
<keyword evidence="4 5" id="KW-0472">Membrane</keyword>
<evidence type="ECO:0000313" key="6">
    <source>
        <dbReference type="EMBL" id="MBY9073250.1"/>
    </source>
</evidence>
<evidence type="ECO:0000256" key="5">
    <source>
        <dbReference type="SAM" id="Phobius"/>
    </source>
</evidence>
<feature type="transmembrane region" description="Helical" evidence="5">
    <location>
        <begin position="33"/>
        <end position="54"/>
    </location>
</feature>
<feature type="transmembrane region" description="Helical" evidence="5">
    <location>
        <begin position="122"/>
        <end position="142"/>
    </location>
</feature>
<dbReference type="InterPro" id="IPR038770">
    <property type="entry name" value="Na+/solute_symporter_sf"/>
</dbReference>
<evidence type="ECO:0000256" key="4">
    <source>
        <dbReference type="ARBA" id="ARBA00023136"/>
    </source>
</evidence>
<protein>
    <submittedName>
        <fullName evidence="6">Bile acid:sodium symporter family protein</fullName>
    </submittedName>
</protein>
<keyword evidence="2 5" id="KW-0812">Transmembrane</keyword>
<keyword evidence="3 5" id="KW-1133">Transmembrane helix</keyword>
<evidence type="ECO:0000256" key="3">
    <source>
        <dbReference type="ARBA" id="ARBA00022989"/>
    </source>
</evidence>
<evidence type="ECO:0000256" key="2">
    <source>
        <dbReference type="ARBA" id="ARBA00022692"/>
    </source>
</evidence>
<feature type="transmembrane region" description="Helical" evidence="5">
    <location>
        <begin position="154"/>
        <end position="175"/>
    </location>
</feature>
<dbReference type="Gene3D" id="1.20.1530.20">
    <property type="match status" value="1"/>
</dbReference>
<dbReference type="Pfam" id="PF01758">
    <property type="entry name" value="SBF"/>
    <property type="match status" value="1"/>
</dbReference>
<proteinExistence type="predicted"/>
<evidence type="ECO:0000256" key="1">
    <source>
        <dbReference type="ARBA" id="ARBA00004141"/>
    </source>
</evidence>
<dbReference type="EMBL" id="JAIEZQ010000001">
    <property type="protein sequence ID" value="MBY9073250.1"/>
    <property type="molecule type" value="Genomic_DNA"/>
</dbReference>
<reference evidence="6 7" key="1">
    <citation type="submission" date="2021-08" db="EMBL/GenBank/DDBJ databases">
        <title>Nocardioides bacterium WL0053 sp. nov., isolated from the sediment.</title>
        <authorList>
            <person name="Wang L."/>
            <person name="Zhang D."/>
            <person name="Zhang A."/>
        </authorList>
    </citation>
    <scope>NUCLEOTIDE SEQUENCE [LARGE SCALE GENOMIC DNA]</scope>
    <source>
        <strain evidence="6 7">WL0053</strain>
    </source>
</reference>
<accession>A0ABS7RDZ1</accession>
<feature type="transmembrane region" description="Helical" evidence="5">
    <location>
        <begin position="89"/>
        <end position="116"/>
    </location>
</feature>
<evidence type="ECO:0000313" key="7">
    <source>
        <dbReference type="Proteomes" id="UP000754710"/>
    </source>
</evidence>
<organism evidence="6 7">
    <name type="scientific">Nocardioides jiangsuensis</name>
    <dbReference type="NCBI Taxonomy" id="2866161"/>
    <lineage>
        <taxon>Bacteria</taxon>
        <taxon>Bacillati</taxon>
        <taxon>Actinomycetota</taxon>
        <taxon>Actinomycetes</taxon>
        <taxon>Propionibacteriales</taxon>
        <taxon>Nocardioidaceae</taxon>
        <taxon>Nocardioides</taxon>
    </lineage>
</organism>
<sequence length="283" mass="29116">MTRDLLALIMLGMGMTLQSGDFAIVARRPGAMLLGVTAQYVVMPLLAWGIATGLQLSPELAAGMVLVGCAPGGTASNVMVFLSRGDTALSVAMTSVSTLLAPLLTPVLVLALAGQFLPIDAAALFVSILQIVVAPVAVGFLLRRFVPRPIERVLDALPLVSVIGITAVVMAVVAASASTLLTVGVVLVVAVVLHNLLGYALGYAIARGFRLNEPGKRAVSIEVGMQNSGLAAALATAHFNPAAALPAAIFSVWHNVSGSVLASYWSRRSTEPVPSESAPVSSR</sequence>
<keyword evidence="7" id="KW-1185">Reference proteome</keyword>
<feature type="transmembrane region" description="Helical" evidence="5">
    <location>
        <begin position="60"/>
        <end position="82"/>
    </location>
</feature>
<comment type="caution">
    <text evidence="6">The sequence shown here is derived from an EMBL/GenBank/DDBJ whole genome shotgun (WGS) entry which is preliminary data.</text>
</comment>
<dbReference type="PANTHER" id="PTHR10361:SF28">
    <property type="entry name" value="P3 PROTEIN-RELATED"/>
    <property type="match status" value="1"/>
</dbReference>
<dbReference type="RefSeq" id="WP_221023067.1">
    <property type="nucleotide sequence ID" value="NZ_JAIEZQ010000001.1"/>
</dbReference>
<dbReference type="InterPro" id="IPR004710">
    <property type="entry name" value="Bilac:Na_transpt"/>
</dbReference>
<gene>
    <name evidence="6" type="ORF">K1X13_00310</name>
</gene>
<feature type="transmembrane region" description="Helical" evidence="5">
    <location>
        <begin position="6"/>
        <end position="26"/>
    </location>
</feature>
<comment type="subcellular location">
    <subcellularLocation>
        <location evidence="1">Membrane</location>
        <topology evidence="1">Multi-pass membrane protein</topology>
    </subcellularLocation>
</comment>
<feature type="transmembrane region" description="Helical" evidence="5">
    <location>
        <begin position="181"/>
        <end position="206"/>
    </location>
</feature>
<name>A0ABS7RDZ1_9ACTN</name>
<dbReference type="Proteomes" id="UP000754710">
    <property type="component" value="Unassembled WGS sequence"/>
</dbReference>
<dbReference type="PANTHER" id="PTHR10361">
    <property type="entry name" value="SODIUM-BILE ACID COTRANSPORTER"/>
    <property type="match status" value="1"/>
</dbReference>